<evidence type="ECO:0000313" key="1">
    <source>
        <dbReference type="EMBL" id="CAL1605592.1"/>
    </source>
</evidence>
<dbReference type="Proteomes" id="UP001497482">
    <property type="component" value="Chromosome 5"/>
</dbReference>
<dbReference type="AlphaFoldDB" id="A0AAV2LWY4"/>
<accession>A0AAV2LWY4</accession>
<name>A0AAV2LWY4_KNICA</name>
<evidence type="ECO:0000313" key="2">
    <source>
        <dbReference type="Proteomes" id="UP001497482"/>
    </source>
</evidence>
<protein>
    <submittedName>
        <fullName evidence="1">Uncharacterized protein</fullName>
    </submittedName>
</protein>
<proteinExistence type="predicted"/>
<sequence length="122" mass="12985">MLTAAYHGDLRRMISRLCLVRVRLSLLNSPAAPPSQDRRLKKWKKWQRGEASVWIMALQKRQGDVNGSALGFVLQGAAATDLASVTDDTGAGNSRVIIAATAAAAVASGLGSVWTHTNSIIT</sequence>
<keyword evidence="2" id="KW-1185">Reference proteome</keyword>
<organism evidence="1 2">
    <name type="scientific">Knipowitschia caucasica</name>
    <name type="common">Caucasian dwarf goby</name>
    <name type="synonym">Pomatoschistus caucasicus</name>
    <dbReference type="NCBI Taxonomy" id="637954"/>
    <lineage>
        <taxon>Eukaryota</taxon>
        <taxon>Metazoa</taxon>
        <taxon>Chordata</taxon>
        <taxon>Craniata</taxon>
        <taxon>Vertebrata</taxon>
        <taxon>Euteleostomi</taxon>
        <taxon>Actinopterygii</taxon>
        <taxon>Neopterygii</taxon>
        <taxon>Teleostei</taxon>
        <taxon>Neoteleostei</taxon>
        <taxon>Acanthomorphata</taxon>
        <taxon>Gobiaria</taxon>
        <taxon>Gobiiformes</taxon>
        <taxon>Gobioidei</taxon>
        <taxon>Gobiidae</taxon>
        <taxon>Gobiinae</taxon>
        <taxon>Knipowitschia</taxon>
    </lineage>
</organism>
<dbReference type="EMBL" id="OZ035827">
    <property type="protein sequence ID" value="CAL1605592.1"/>
    <property type="molecule type" value="Genomic_DNA"/>
</dbReference>
<gene>
    <name evidence="1" type="ORF">KC01_LOCUS32947</name>
</gene>
<reference evidence="1 2" key="1">
    <citation type="submission" date="2024-04" db="EMBL/GenBank/DDBJ databases">
        <authorList>
            <person name="Waldvogel A.-M."/>
            <person name="Schoenle A."/>
        </authorList>
    </citation>
    <scope>NUCLEOTIDE SEQUENCE [LARGE SCALE GENOMIC DNA]</scope>
</reference>